<dbReference type="GO" id="GO:0012505">
    <property type="term" value="C:endomembrane system"/>
    <property type="evidence" value="ECO:0007669"/>
    <property type="project" value="UniProtKB-SubCell"/>
</dbReference>
<name>A0A6J6CC00_9ZZZZ</name>
<evidence type="ECO:0000256" key="8">
    <source>
        <dbReference type="ARBA" id="ARBA00023136"/>
    </source>
</evidence>
<feature type="transmembrane region" description="Helical" evidence="9">
    <location>
        <begin position="305"/>
        <end position="322"/>
    </location>
</feature>
<evidence type="ECO:0000256" key="3">
    <source>
        <dbReference type="ARBA" id="ARBA00007222"/>
    </source>
</evidence>
<dbReference type="EMBL" id="CAEZSY010000011">
    <property type="protein sequence ID" value="CAB4548856.1"/>
    <property type="molecule type" value="Genomic_DNA"/>
</dbReference>
<dbReference type="GO" id="GO:0016020">
    <property type="term" value="C:membrane"/>
    <property type="evidence" value="ECO:0007669"/>
    <property type="project" value="InterPro"/>
</dbReference>
<keyword evidence="6 9" id="KW-0812">Transmembrane</keyword>
<feature type="transmembrane region" description="Helical" evidence="9">
    <location>
        <begin position="200"/>
        <end position="220"/>
    </location>
</feature>
<evidence type="ECO:0000256" key="6">
    <source>
        <dbReference type="ARBA" id="ARBA00022692"/>
    </source>
</evidence>
<feature type="transmembrane region" description="Helical" evidence="9">
    <location>
        <begin position="6"/>
        <end position="23"/>
    </location>
</feature>
<dbReference type="InterPro" id="IPR027005">
    <property type="entry name" value="PMT-like"/>
</dbReference>
<evidence type="ECO:0000259" key="10">
    <source>
        <dbReference type="Pfam" id="PF02366"/>
    </source>
</evidence>
<proteinExistence type="inferred from homology"/>
<feature type="domain" description="Protein O-mannosyl-transferase C-terminal four TM" evidence="11">
    <location>
        <begin position="242"/>
        <end position="421"/>
    </location>
</feature>
<comment type="subcellular location">
    <subcellularLocation>
        <location evidence="1">Endomembrane system</location>
        <topology evidence="1">Multi-pass membrane protein</topology>
    </subcellularLocation>
</comment>
<feature type="domain" description="ArnT-like N-terminal" evidence="10">
    <location>
        <begin position="78"/>
        <end position="212"/>
    </location>
</feature>
<feature type="transmembrane region" description="Helical" evidence="9">
    <location>
        <begin position="383"/>
        <end position="405"/>
    </location>
</feature>
<keyword evidence="8 9" id="KW-0472">Membrane</keyword>
<organism evidence="12">
    <name type="scientific">freshwater metagenome</name>
    <dbReference type="NCBI Taxonomy" id="449393"/>
    <lineage>
        <taxon>unclassified sequences</taxon>
        <taxon>metagenomes</taxon>
        <taxon>ecological metagenomes</taxon>
    </lineage>
</organism>
<dbReference type="GO" id="GO:0006493">
    <property type="term" value="P:protein O-linked glycosylation"/>
    <property type="evidence" value="ECO:0007669"/>
    <property type="project" value="InterPro"/>
</dbReference>
<evidence type="ECO:0000256" key="2">
    <source>
        <dbReference type="ARBA" id="ARBA00004922"/>
    </source>
</evidence>
<comment type="similarity">
    <text evidence="3">Belongs to the glycosyltransferase 39 family.</text>
</comment>
<dbReference type="PANTHER" id="PTHR10050">
    <property type="entry name" value="DOLICHYL-PHOSPHATE-MANNOSE--PROTEIN MANNOSYLTRANSFERASE"/>
    <property type="match status" value="1"/>
</dbReference>
<dbReference type="Pfam" id="PF16192">
    <property type="entry name" value="PMT_4TMC"/>
    <property type="match status" value="1"/>
</dbReference>
<feature type="transmembrane region" description="Helical" evidence="9">
    <location>
        <begin position="329"/>
        <end position="346"/>
    </location>
</feature>
<reference evidence="12" key="1">
    <citation type="submission" date="2020-05" db="EMBL/GenBank/DDBJ databases">
        <authorList>
            <person name="Chiriac C."/>
            <person name="Salcher M."/>
            <person name="Ghai R."/>
            <person name="Kavagutti S V."/>
        </authorList>
    </citation>
    <scope>NUCLEOTIDE SEQUENCE</scope>
</reference>
<evidence type="ECO:0000256" key="1">
    <source>
        <dbReference type="ARBA" id="ARBA00004127"/>
    </source>
</evidence>
<comment type="pathway">
    <text evidence="2">Protein modification; protein glycosylation.</text>
</comment>
<keyword evidence="5" id="KW-0808">Transferase</keyword>
<feature type="transmembrane region" description="Helical" evidence="9">
    <location>
        <begin position="352"/>
        <end position="371"/>
    </location>
</feature>
<dbReference type="GO" id="GO:0000030">
    <property type="term" value="F:mannosyltransferase activity"/>
    <property type="evidence" value="ECO:0007669"/>
    <property type="project" value="InterPro"/>
</dbReference>
<evidence type="ECO:0000256" key="4">
    <source>
        <dbReference type="ARBA" id="ARBA00022676"/>
    </source>
</evidence>
<evidence type="ECO:0000256" key="9">
    <source>
        <dbReference type="SAM" id="Phobius"/>
    </source>
</evidence>
<feature type="transmembrane region" description="Helical" evidence="9">
    <location>
        <begin position="133"/>
        <end position="152"/>
    </location>
</feature>
<sequence>MTQVKRYVPITLITLFSLFLRLWNLNKPKGFIFDEVYYAKNANSLITHGVELNSANQSEFVVHPPLGKWLIGIGIKIFGNNEFGWRISAAVFGTLSILLIYLIAQRLFNSYLLSNIAAGLMALDGLNLVMSRVALLDIFLMFFILLATYLFMRNQYWLTGIALGMATGIKWSGAYLIPIFLILSVNFVRTGLIRQALMRISQFIIIPIFTYLITWSGWLFTSNGWDRNWAATQPKAFLPDVIRNLWHYHSEILNFHTGLDDTHSYSANPWSWLILGRPTSFFYETPKNCGATSCSQEILAIGTPLLWWSAVIALVVVIGYWLSKREPITTLIITGLAATYLPWFFFQSRTMFYFYAVSISPFLILALVFLISKLIEAGVDRGWIYLFISVIFLNFIYFLPIWVGIEIPYSQWLNRMWLPSWI</sequence>
<keyword evidence="4" id="KW-0328">Glycosyltransferase</keyword>
<evidence type="ECO:0000259" key="11">
    <source>
        <dbReference type="Pfam" id="PF16192"/>
    </source>
</evidence>
<accession>A0A6J6CC00</accession>
<gene>
    <name evidence="12" type="ORF">UFOPK1509_00164</name>
</gene>
<dbReference type="PANTHER" id="PTHR10050:SF46">
    <property type="entry name" value="PROTEIN O-MANNOSYL-TRANSFERASE 2"/>
    <property type="match status" value="1"/>
</dbReference>
<dbReference type="AlphaFoldDB" id="A0A6J6CC00"/>
<protein>
    <submittedName>
        <fullName evidence="12">Unannotated protein</fullName>
    </submittedName>
</protein>
<feature type="transmembrane region" description="Helical" evidence="9">
    <location>
        <begin position="172"/>
        <end position="188"/>
    </location>
</feature>
<dbReference type="InterPro" id="IPR032421">
    <property type="entry name" value="PMT_4TMC"/>
</dbReference>
<feature type="transmembrane region" description="Helical" evidence="9">
    <location>
        <begin position="83"/>
        <end position="104"/>
    </location>
</feature>
<evidence type="ECO:0000256" key="5">
    <source>
        <dbReference type="ARBA" id="ARBA00022679"/>
    </source>
</evidence>
<evidence type="ECO:0000313" key="12">
    <source>
        <dbReference type="EMBL" id="CAB4548856.1"/>
    </source>
</evidence>
<dbReference type="UniPathway" id="UPA00378"/>
<evidence type="ECO:0000256" key="7">
    <source>
        <dbReference type="ARBA" id="ARBA00022989"/>
    </source>
</evidence>
<dbReference type="InterPro" id="IPR003342">
    <property type="entry name" value="ArnT-like_N"/>
</dbReference>
<keyword evidence="7 9" id="KW-1133">Transmembrane helix</keyword>
<dbReference type="Pfam" id="PF02366">
    <property type="entry name" value="PMT"/>
    <property type="match status" value="1"/>
</dbReference>